<organism evidence="1 2">
    <name type="scientific">Mesorhizobium hungaricum</name>
    <dbReference type="NCBI Taxonomy" id="1566387"/>
    <lineage>
        <taxon>Bacteria</taxon>
        <taxon>Pseudomonadati</taxon>
        <taxon>Pseudomonadota</taxon>
        <taxon>Alphaproteobacteria</taxon>
        <taxon>Hyphomicrobiales</taxon>
        <taxon>Phyllobacteriaceae</taxon>
        <taxon>Mesorhizobium</taxon>
    </lineage>
</organism>
<evidence type="ECO:0000313" key="1">
    <source>
        <dbReference type="EMBL" id="OCX12707.1"/>
    </source>
</evidence>
<dbReference type="Pfam" id="PF23812">
    <property type="entry name" value="Phage_TAC_18"/>
    <property type="match status" value="1"/>
</dbReference>
<dbReference type="AlphaFoldDB" id="A0A1C2DD88"/>
<dbReference type="EMBL" id="MDEO01000036">
    <property type="protein sequence ID" value="OCX12707.1"/>
    <property type="molecule type" value="Genomic_DNA"/>
</dbReference>
<gene>
    <name evidence="1" type="ORF">QV13_24220</name>
</gene>
<evidence type="ECO:0000313" key="2">
    <source>
        <dbReference type="Proteomes" id="UP000094412"/>
    </source>
</evidence>
<comment type="caution">
    <text evidence="1">The sequence shown here is derived from an EMBL/GenBank/DDBJ whole genome shotgun (WGS) entry which is preliminary data.</text>
</comment>
<dbReference type="Proteomes" id="UP000094412">
    <property type="component" value="Unassembled WGS sequence"/>
</dbReference>
<sequence>MEGLLERTRRPEQRARYEAELQLPRMPVEVAYVWAMFWRLRNRVRNVNTHQPITWDDIYKYRDLVMAHIGPFEIELIELLDDLFLKAQAEAKNEEGGD</sequence>
<dbReference type="STRING" id="1566387.QV13_24220"/>
<accession>A0A1C2DD88</accession>
<reference evidence="1 2" key="1">
    <citation type="submission" date="2016-08" db="EMBL/GenBank/DDBJ databases">
        <title>Whole genome sequence of Mesorhizobium sp. strain UASWS1009 isolated from industrial sewage.</title>
        <authorList>
            <person name="Crovadore J."/>
            <person name="Calmin G."/>
            <person name="Chablais R."/>
            <person name="Cochard B."/>
            <person name="Lefort F."/>
        </authorList>
    </citation>
    <scope>NUCLEOTIDE SEQUENCE [LARGE SCALE GENOMIC DNA]</scope>
    <source>
        <strain evidence="1 2">UASWS1009</strain>
    </source>
</reference>
<dbReference type="InterPro" id="IPR056919">
    <property type="entry name" value="Phage_TAC_18"/>
</dbReference>
<name>A0A1C2DD88_9HYPH</name>
<keyword evidence="2" id="KW-1185">Reference proteome</keyword>
<protein>
    <submittedName>
        <fullName evidence="1">Uncharacterized protein</fullName>
    </submittedName>
</protein>
<proteinExistence type="predicted"/>